<dbReference type="EMBL" id="JRKS01000031">
    <property type="protein sequence ID" value="KGJ06549.1"/>
    <property type="molecule type" value="Genomic_DNA"/>
</dbReference>
<gene>
    <name evidence="2" type="ORF">IC63_10370</name>
</gene>
<comment type="caution">
    <text evidence="2">The sequence shown here is derived from an EMBL/GenBank/DDBJ whole genome shotgun (WGS) entry which is preliminary data.</text>
</comment>
<proteinExistence type="predicted"/>
<reference evidence="2 3" key="1">
    <citation type="submission" date="2014-09" db="EMBL/GenBank/DDBJ databases">
        <authorList>
            <person name="McGinnis J.M."/>
            <person name="Wolfgang W.J."/>
        </authorList>
    </citation>
    <scope>NUCLEOTIDE SEQUENCE [LARGE SCALE GENOMIC DNA]</scope>
    <source>
        <strain evidence="2 3">HAMBI 3106</strain>
    </source>
</reference>
<organism evidence="2 3">
    <name type="scientific">Paracoccus sphaerophysae</name>
    <dbReference type="NCBI Taxonomy" id="690417"/>
    <lineage>
        <taxon>Bacteria</taxon>
        <taxon>Pseudomonadati</taxon>
        <taxon>Pseudomonadota</taxon>
        <taxon>Alphaproteobacteria</taxon>
        <taxon>Rhodobacterales</taxon>
        <taxon>Paracoccaceae</taxon>
        <taxon>Paracoccus</taxon>
    </lineage>
</organism>
<evidence type="ECO:0000259" key="1">
    <source>
        <dbReference type="Pfam" id="PF12680"/>
    </source>
</evidence>
<evidence type="ECO:0000313" key="2">
    <source>
        <dbReference type="EMBL" id="KGJ06549.1"/>
    </source>
</evidence>
<accession>A0A099F7W2</accession>
<dbReference type="AlphaFoldDB" id="A0A099F7W2"/>
<name>A0A099F7W2_9RHOB</name>
<evidence type="ECO:0000313" key="3">
    <source>
        <dbReference type="Proteomes" id="UP000029917"/>
    </source>
</evidence>
<dbReference type="SUPFAM" id="SSF54427">
    <property type="entry name" value="NTF2-like"/>
    <property type="match status" value="1"/>
</dbReference>
<keyword evidence="3" id="KW-1185">Reference proteome</keyword>
<feature type="domain" description="SnoaL-like" evidence="1">
    <location>
        <begin position="5"/>
        <end position="94"/>
    </location>
</feature>
<dbReference type="Gene3D" id="3.10.450.50">
    <property type="match status" value="1"/>
</dbReference>
<protein>
    <recommendedName>
        <fullName evidence="1">SnoaL-like domain-containing protein</fullName>
    </recommendedName>
</protein>
<dbReference type="InterPro" id="IPR032710">
    <property type="entry name" value="NTF2-like_dom_sf"/>
</dbReference>
<dbReference type="InterPro" id="IPR037401">
    <property type="entry name" value="SnoaL-like"/>
</dbReference>
<sequence>MLAGFAPGAEHAMIGTHALSGRRVSPQAIADWYARLFRLLPDIRFDLRRIEVSGPPWATIATVVWRETNSATDGVRTSATGMHVVHIAWGRMTRLVILTDTAKLEATLRRIAAKGTAEALAAPIADGPDRP</sequence>
<dbReference type="Pfam" id="PF12680">
    <property type="entry name" value="SnoaL_2"/>
    <property type="match status" value="1"/>
</dbReference>
<dbReference type="Proteomes" id="UP000029917">
    <property type="component" value="Unassembled WGS sequence"/>
</dbReference>
<reference evidence="2 3" key="2">
    <citation type="submission" date="2014-10" db="EMBL/GenBank/DDBJ databases">
        <title>Paracoccus sanguinis sp. nov., isolated from clinical specimens of New York State patients.</title>
        <authorList>
            <person name="Mingle L.A."/>
            <person name="Cole J.A."/>
            <person name="Lapierre P."/>
            <person name="Musser K.A."/>
        </authorList>
    </citation>
    <scope>NUCLEOTIDE SEQUENCE [LARGE SCALE GENOMIC DNA]</scope>
    <source>
        <strain evidence="2 3">HAMBI 3106</strain>
    </source>
</reference>